<keyword evidence="1" id="KW-1133">Transmembrane helix</keyword>
<organism evidence="2 3">
    <name type="scientific">Musa troglodytarum</name>
    <name type="common">fe'i banana</name>
    <dbReference type="NCBI Taxonomy" id="320322"/>
    <lineage>
        <taxon>Eukaryota</taxon>
        <taxon>Viridiplantae</taxon>
        <taxon>Streptophyta</taxon>
        <taxon>Embryophyta</taxon>
        <taxon>Tracheophyta</taxon>
        <taxon>Spermatophyta</taxon>
        <taxon>Magnoliopsida</taxon>
        <taxon>Liliopsida</taxon>
        <taxon>Zingiberales</taxon>
        <taxon>Musaceae</taxon>
        <taxon>Musa</taxon>
    </lineage>
</organism>
<proteinExistence type="predicted"/>
<gene>
    <name evidence="2" type="ORF">MUK42_16299</name>
</gene>
<dbReference type="EMBL" id="CP097508">
    <property type="protein sequence ID" value="URE10760.1"/>
    <property type="molecule type" value="Genomic_DNA"/>
</dbReference>
<sequence>MPNAVSPSFCSDDRLSGESAGLSRNLFCLFILLSWYNFIFCMFSCLGLDESFFLRKPSFLLQRRQIEWFRAVLHQFCFF</sequence>
<keyword evidence="1" id="KW-0812">Transmembrane</keyword>
<evidence type="ECO:0000313" key="3">
    <source>
        <dbReference type="Proteomes" id="UP001055439"/>
    </source>
</evidence>
<keyword evidence="1" id="KW-0472">Membrane</keyword>
<dbReference type="Proteomes" id="UP001055439">
    <property type="component" value="Chromosome 6"/>
</dbReference>
<reference evidence="2" key="1">
    <citation type="submission" date="2022-05" db="EMBL/GenBank/DDBJ databases">
        <title>The Musa troglodytarum L. genome provides insights into the mechanism of non-climacteric behaviour and enrichment of carotenoids.</title>
        <authorList>
            <person name="Wang J."/>
        </authorList>
    </citation>
    <scope>NUCLEOTIDE SEQUENCE</scope>
    <source>
        <tissue evidence="2">Leaf</tissue>
    </source>
</reference>
<protein>
    <submittedName>
        <fullName evidence="2">Uncharacterized protein</fullName>
    </submittedName>
</protein>
<feature type="transmembrane region" description="Helical" evidence="1">
    <location>
        <begin position="24"/>
        <end position="48"/>
    </location>
</feature>
<name>A0A9E7KCF8_9LILI</name>
<keyword evidence="3" id="KW-1185">Reference proteome</keyword>
<evidence type="ECO:0000313" key="2">
    <source>
        <dbReference type="EMBL" id="URE10760.1"/>
    </source>
</evidence>
<accession>A0A9E7KCF8</accession>
<evidence type="ECO:0000256" key="1">
    <source>
        <dbReference type="SAM" id="Phobius"/>
    </source>
</evidence>
<dbReference type="AlphaFoldDB" id="A0A9E7KCF8"/>